<evidence type="ECO:0000313" key="3">
    <source>
        <dbReference type="Proteomes" id="UP001151760"/>
    </source>
</evidence>
<evidence type="ECO:0008006" key="4">
    <source>
        <dbReference type="Google" id="ProtNLM"/>
    </source>
</evidence>
<evidence type="ECO:0000256" key="1">
    <source>
        <dbReference type="SAM" id="MobiDB-lite"/>
    </source>
</evidence>
<proteinExistence type="predicted"/>
<feature type="compositionally biased region" description="Low complexity" evidence="1">
    <location>
        <begin position="33"/>
        <end position="47"/>
    </location>
</feature>
<dbReference type="Proteomes" id="UP001151760">
    <property type="component" value="Unassembled WGS sequence"/>
</dbReference>
<organism evidence="2 3">
    <name type="scientific">Tanacetum coccineum</name>
    <dbReference type="NCBI Taxonomy" id="301880"/>
    <lineage>
        <taxon>Eukaryota</taxon>
        <taxon>Viridiplantae</taxon>
        <taxon>Streptophyta</taxon>
        <taxon>Embryophyta</taxon>
        <taxon>Tracheophyta</taxon>
        <taxon>Spermatophyta</taxon>
        <taxon>Magnoliopsida</taxon>
        <taxon>eudicotyledons</taxon>
        <taxon>Gunneridae</taxon>
        <taxon>Pentapetalae</taxon>
        <taxon>asterids</taxon>
        <taxon>campanulids</taxon>
        <taxon>Asterales</taxon>
        <taxon>Asteraceae</taxon>
        <taxon>Asteroideae</taxon>
        <taxon>Anthemideae</taxon>
        <taxon>Anthemidinae</taxon>
        <taxon>Tanacetum</taxon>
    </lineage>
</organism>
<reference evidence="2" key="1">
    <citation type="journal article" date="2022" name="Int. J. Mol. Sci.">
        <title>Draft Genome of Tanacetum Coccineum: Genomic Comparison of Closely Related Tanacetum-Family Plants.</title>
        <authorList>
            <person name="Yamashiro T."/>
            <person name="Shiraishi A."/>
            <person name="Nakayama K."/>
            <person name="Satake H."/>
        </authorList>
    </citation>
    <scope>NUCLEOTIDE SEQUENCE</scope>
</reference>
<accession>A0ABQ4YEW8</accession>
<protein>
    <recommendedName>
        <fullName evidence="4">Reverse transcriptase domain-containing protein</fullName>
    </recommendedName>
</protein>
<feature type="region of interest" description="Disordered" evidence="1">
    <location>
        <begin position="25"/>
        <end position="47"/>
    </location>
</feature>
<keyword evidence="3" id="KW-1185">Reference proteome</keyword>
<evidence type="ECO:0000313" key="2">
    <source>
        <dbReference type="EMBL" id="GJS75417.1"/>
    </source>
</evidence>
<gene>
    <name evidence="2" type="ORF">Tco_0725298</name>
</gene>
<comment type="caution">
    <text evidence="2">The sequence shown here is derived from an EMBL/GenBank/DDBJ whole genome shotgun (WGS) entry which is preliminary data.</text>
</comment>
<reference evidence="2" key="2">
    <citation type="submission" date="2022-01" db="EMBL/GenBank/DDBJ databases">
        <authorList>
            <person name="Yamashiro T."/>
            <person name="Shiraishi A."/>
            <person name="Satake H."/>
            <person name="Nakayama K."/>
        </authorList>
    </citation>
    <scope>NUCLEOTIDE SEQUENCE</scope>
</reference>
<name>A0ABQ4YEW8_9ASTR</name>
<dbReference type="EMBL" id="BQNB010010302">
    <property type="protein sequence ID" value="GJS75417.1"/>
    <property type="molecule type" value="Genomic_DNA"/>
</dbReference>
<sequence length="273" mass="29903">MPPRRFKKKSVKRIVEKRVAKAIEEYEKTRADSNNTGGSGSANTGGTVAPDVQGCSYKTFMNGKPHSFSGTEGVVGLKRWFEKMEQVFEICKCAEDDKGKGTSSACSCPPRCGKCHKLGHQEGSVELGLPVAGGNSGGYRIVTCFGCGNSKGTTESDCSDLGMRISSPKCVDKAPYYLGSLGDHHDNPLLTNETESEPIIWDIEDEEEEYPYEEEILCGDVGKGFVDNYPNFQEEENNVSFSGVVLGVEEESMPVYDTDIEDVIEEEERFVGK</sequence>